<comment type="function">
    <text evidence="4">Could be a S-adenosyl-L-methionine-dependent methyltransferase.</text>
</comment>
<feature type="binding site" evidence="4">
    <location>
        <position position="97"/>
    </location>
    <ligand>
        <name>S-adenosyl-L-methionine</name>
        <dbReference type="ChEBI" id="CHEBI:59789"/>
    </ligand>
</feature>
<dbReference type="Proteomes" id="UP000322139">
    <property type="component" value="Unassembled WGS sequence"/>
</dbReference>
<dbReference type="Gene3D" id="3.40.50.150">
    <property type="entry name" value="Vaccinia Virus protein VP39"/>
    <property type="match status" value="1"/>
</dbReference>
<keyword evidence="1 4" id="KW-0489">Methyltransferase</keyword>
<sequence>MGKEFIELFEQWADSYDDSVTGHDLEYKEVFRNYEGILDAVAGRASGHVLEFGPGTGNLTAKLLEKGLRVTGAEPSPAMRKIAGEKLGERASIVEGDFLSYPDKDPVNTIVSTYAFHHLTDAEKNEAVASYSHLLAIGGKIVFADTMYESEEAYKKAISDAEEQGFHNLAEDLQREYYTTIPVLRGILEQNGFKASFSRCNDFVWLMEGEKI</sequence>
<dbReference type="AlphaFoldDB" id="A0A5D4R0Y4"/>
<reference evidence="6 7" key="1">
    <citation type="submission" date="2019-08" db="EMBL/GenBank/DDBJ databases">
        <title>Bacillus genomes from the desert of Cuatro Cienegas, Coahuila.</title>
        <authorList>
            <person name="Olmedo-Alvarez G."/>
        </authorList>
    </citation>
    <scope>NUCLEOTIDE SEQUENCE [LARGE SCALE GENOMIC DNA]</scope>
    <source>
        <strain evidence="6 7">CH446_14T</strain>
    </source>
</reference>
<feature type="binding site" evidence="4">
    <location>
        <position position="74"/>
    </location>
    <ligand>
        <name>S-adenosyl-L-methionine</name>
        <dbReference type="ChEBI" id="CHEBI:59789"/>
    </ligand>
</feature>
<feature type="binding site" evidence="4">
    <location>
        <position position="53"/>
    </location>
    <ligand>
        <name>S-adenosyl-L-methionine</name>
        <dbReference type="ChEBI" id="CHEBI:59789"/>
    </ligand>
</feature>
<dbReference type="EC" id="2.1.1.-" evidence="4"/>
<evidence type="ECO:0000256" key="3">
    <source>
        <dbReference type="ARBA" id="ARBA00022691"/>
    </source>
</evidence>
<evidence type="ECO:0000313" key="6">
    <source>
        <dbReference type="EMBL" id="TYS44359.1"/>
    </source>
</evidence>
<dbReference type="SUPFAM" id="SSF53335">
    <property type="entry name" value="S-adenosyl-L-methionine-dependent methyltransferases"/>
    <property type="match status" value="1"/>
</dbReference>
<gene>
    <name evidence="6" type="ORF">FZD51_21030</name>
</gene>
<protein>
    <recommendedName>
        <fullName evidence="4">Uncharacterized methyltransferase FZD51_21030</fullName>
        <ecNumber evidence="4">2.1.1.-</ecNumber>
    </recommendedName>
</protein>
<dbReference type="EMBL" id="VTER01000012">
    <property type="protein sequence ID" value="TYS44359.1"/>
    <property type="molecule type" value="Genomic_DNA"/>
</dbReference>
<evidence type="ECO:0000256" key="4">
    <source>
        <dbReference type="HAMAP-Rule" id="MF_02100"/>
    </source>
</evidence>
<comment type="caution">
    <text evidence="6">The sequence shown here is derived from an EMBL/GenBank/DDBJ whole genome shotgun (WGS) entry which is preliminary data.</text>
</comment>
<dbReference type="HAMAP" id="MF_02100">
    <property type="entry name" value="Methyltr_YrrT"/>
    <property type="match status" value="1"/>
</dbReference>
<proteinExistence type="inferred from homology"/>
<dbReference type="InterPro" id="IPR041698">
    <property type="entry name" value="Methyltransf_25"/>
</dbReference>
<feature type="domain" description="Methyltransferase" evidence="5">
    <location>
        <begin position="49"/>
        <end position="139"/>
    </location>
</feature>
<keyword evidence="2 4" id="KW-0808">Transferase</keyword>
<dbReference type="GO" id="GO:0008757">
    <property type="term" value="F:S-adenosylmethionine-dependent methyltransferase activity"/>
    <property type="evidence" value="ECO:0007669"/>
    <property type="project" value="UniProtKB-UniRule"/>
</dbReference>
<dbReference type="PANTHER" id="PTHR43861">
    <property type="entry name" value="TRANS-ACONITATE 2-METHYLTRANSFERASE-RELATED"/>
    <property type="match status" value="1"/>
</dbReference>
<comment type="similarity">
    <text evidence="4">Belongs to the methyltransferase superfamily. YrrT family.</text>
</comment>
<dbReference type="GO" id="GO:0032259">
    <property type="term" value="P:methylation"/>
    <property type="evidence" value="ECO:0007669"/>
    <property type="project" value="UniProtKB-KW"/>
</dbReference>
<dbReference type="InterPro" id="IPR023553">
    <property type="entry name" value="Uncharacterised_MeTfrase_YrrT"/>
</dbReference>
<evidence type="ECO:0000259" key="5">
    <source>
        <dbReference type="Pfam" id="PF13649"/>
    </source>
</evidence>
<evidence type="ECO:0000313" key="7">
    <source>
        <dbReference type="Proteomes" id="UP000322139"/>
    </source>
</evidence>
<name>A0A5D4R0Y4_9BACI</name>
<organism evidence="6 7">
    <name type="scientific">Bacillus infantis</name>
    <dbReference type="NCBI Taxonomy" id="324767"/>
    <lineage>
        <taxon>Bacteria</taxon>
        <taxon>Bacillati</taxon>
        <taxon>Bacillota</taxon>
        <taxon>Bacilli</taxon>
        <taxon>Bacillales</taxon>
        <taxon>Bacillaceae</taxon>
        <taxon>Bacillus</taxon>
    </lineage>
</organism>
<dbReference type="Pfam" id="PF13649">
    <property type="entry name" value="Methyltransf_25"/>
    <property type="match status" value="1"/>
</dbReference>
<dbReference type="CDD" id="cd02440">
    <property type="entry name" value="AdoMet_MTases"/>
    <property type="match status" value="1"/>
</dbReference>
<keyword evidence="3 4" id="KW-0949">S-adenosyl-L-methionine</keyword>
<dbReference type="RefSeq" id="WP_148976544.1">
    <property type="nucleotide sequence ID" value="NZ_JBNIKT010000006.1"/>
</dbReference>
<evidence type="ECO:0000256" key="2">
    <source>
        <dbReference type="ARBA" id="ARBA00022679"/>
    </source>
</evidence>
<dbReference type="InterPro" id="IPR029063">
    <property type="entry name" value="SAM-dependent_MTases_sf"/>
</dbReference>
<evidence type="ECO:0000256" key="1">
    <source>
        <dbReference type="ARBA" id="ARBA00022603"/>
    </source>
</evidence>
<accession>A0A5D4R0Y4</accession>